<accession>A0ABV7BL05</accession>
<dbReference type="EMBL" id="JBHRSB010000001">
    <property type="protein sequence ID" value="MFC2998295.1"/>
    <property type="molecule type" value="Genomic_DNA"/>
</dbReference>
<dbReference type="Proteomes" id="UP001595420">
    <property type="component" value="Unassembled WGS sequence"/>
</dbReference>
<evidence type="ECO:0000256" key="1">
    <source>
        <dbReference type="SAM" id="MobiDB-lite"/>
    </source>
</evidence>
<dbReference type="PANTHER" id="PTHR34512">
    <property type="entry name" value="CELL SURFACE PROTEIN"/>
    <property type="match status" value="1"/>
</dbReference>
<organism evidence="3 4">
    <name type="scientific">Falsiroseomonas tokyonensis</name>
    <dbReference type="NCBI Taxonomy" id="430521"/>
    <lineage>
        <taxon>Bacteria</taxon>
        <taxon>Pseudomonadati</taxon>
        <taxon>Pseudomonadota</taxon>
        <taxon>Alphaproteobacteria</taxon>
        <taxon>Acetobacterales</taxon>
        <taxon>Roseomonadaceae</taxon>
        <taxon>Falsiroseomonas</taxon>
    </lineage>
</organism>
<feature type="domain" description="Pyrrolo-quinoline quinone repeat" evidence="2">
    <location>
        <begin position="126"/>
        <end position="360"/>
    </location>
</feature>
<proteinExistence type="predicted"/>
<dbReference type="SMART" id="SM00564">
    <property type="entry name" value="PQQ"/>
    <property type="match status" value="5"/>
</dbReference>
<dbReference type="RefSeq" id="WP_216833681.1">
    <property type="nucleotide sequence ID" value="NZ_JAFNJS010000001.1"/>
</dbReference>
<gene>
    <name evidence="3" type="ORF">ACFOD3_00240</name>
</gene>
<name>A0ABV7BL05_9PROT</name>
<dbReference type="PANTHER" id="PTHR34512:SF30">
    <property type="entry name" value="OUTER MEMBRANE PROTEIN ASSEMBLY FACTOR BAMB"/>
    <property type="match status" value="1"/>
</dbReference>
<evidence type="ECO:0000313" key="4">
    <source>
        <dbReference type="Proteomes" id="UP001595420"/>
    </source>
</evidence>
<evidence type="ECO:0000259" key="2">
    <source>
        <dbReference type="Pfam" id="PF13360"/>
    </source>
</evidence>
<protein>
    <submittedName>
        <fullName evidence="3">PQQ-binding-like beta-propeller repeat protein</fullName>
    </submittedName>
</protein>
<dbReference type="Pfam" id="PF13360">
    <property type="entry name" value="PQQ_2"/>
    <property type="match status" value="1"/>
</dbReference>
<sequence length="443" mass="45461">MMNHSVSRRAGLLGAAALLSGCSALDGIWGSRKVPLPGERRSVLRADPPLEADTSAEGSVSLPPPSPFAEWPQTGGTPSHAPGHAQFGAEPRQAWRASIGGGSGYRSQLTAGPVIAGETVYAVDASGQVSAFALADGSRRWRVETTPEDESAGTVGGGAAFADGVLYVATGMAEVLALSPEDGAVRWRVRTPAPTRGAPTVAGGRIFVVTLENHLLALSVEDGRRLWTHRAGALTTLPLGLPAPAVEGEVVVAGFGTGELTAVRATDGRVLWSEGLGTTGATSLADIVGITGLPVIDRGRVFASGLSNTTIAVDLRSGRRLWERTFGGGTGPAATGDWVFAVTRAGEAAAVGREDGRIRWVRELDPSPEGGRRREEAARFGMPILAGGFVLVPSSKRELLMLAPGDGSIAGRVPLSAGVTLPGAVAQGTLVLLGDDGTLMGLR</sequence>
<dbReference type="InterPro" id="IPR002372">
    <property type="entry name" value="PQQ_rpt_dom"/>
</dbReference>
<dbReference type="InterPro" id="IPR018391">
    <property type="entry name" value="PQQ_b-propeller_rpt"/>
</dbReference>
<comment type="caution">
    <text evidence="3">The sequence shown here is derived from an EMBL/GenBank/DDBJ whole genome shotgun (WGS) entry which is preliminary data.</text>
</comment>
<feature type="region of interest" description="Disordered" evidence="1">
    <location>
        <begin position="40"/>
        <end position="86"/>
    </location>
</feature>
<keyword evidence="4" id="KW-1185">Reference proteome</keyword>
<evidence type="ECO:0000313" key="3">
    <source>
        <dbReference type="EMBL" id="MFC2998295.1"/>
    </source>
</evidence>
<reference evidence="4" key="1">
    <citation type="journal article" date="2019" name="Int. J. Syst. Evol. Microbiol.">
        <title>The Global Catalogue of Microorganisms (GCM) 10K type strain sequencing project: providing services to taxonomists for standard genome sequencing and annotation.</title>
        <authorList>
            <consortium name="The Broad Institute Genomics Platform"/>
            <consortium name="The Broad Institute Genome Sequencing Center for Infectious Disease"/>
            <person name="Wu L."/>
            <person name="Ma J."/>
        </authorList>
    </citation>
    <scope>NUCLEOTIDE SEQUENCE [LARGE SCALE GENOMIC DNA]</scope>
    <source>
        <strain evidence="4">CGMCC 1.16855</strain>
    </source>
</reference>